<reference evidence="3" key="1">
    <citation type="journal article" date="2019" name="Int. J. Syst. Evol. Microbiol.">
        <title>The Global Catalogue of Microorganisms (GCM) 10K type strain sequencing project: providing services to taxonomists for standard genome sequencing and annotation.</title>
        <authorList>
            <consortium name="The Broad Institute Genomics Platform"/>
            <consortium name="The Broad Institute Genome Sequencing Center for Infectious Disease"/>
            <person name="Wu L."/>
            <person name="Ma J."/>
        </authorList>
    </citation>
    <scope>NUCLEOTIDE SEQUENCE [LARGE SCALE GENOMIC DNA]</scope>
    <source>
        <strain evidence="3">JCM 17250</strain>
    </source>
</reference>
<dbReference type="Proteomes" id="UP001501734">
    <property type="component" value="Unassembled WGS sequence"/>
</dbReference>
<keyword evidence="3" id="KW-1185">Reference proteome</keyword>
<dbReference type="RefSeq" id="WP_344913952.1">
    <property type="nucleotide sequence ID" value="NZ_BAABDL010000149.1"/>
</dbReference>
<feature type="coiled-coil region" evidence="1">
    <location>
        <begin position="62"/>
        <end position="96"/>
    </location>
</feature>
<sequence>MNLVNEMITHKVFGKGQIIEQDDAFITIDFEEDTKKFVYPDSLGNFIHLKDREVAKSLEKILIQTKKEKQLREQEREEEQRQIAEEAYRRERLKNLKIHESSQVVFWLDEEEQNNVIDNWTVFTGEVQSGKNKGKPNIVARLRPNSSVLLTVREADQAETVRKVIGLYMVPETFSGDDNEDGMIEAHEVYRIKLTETEAEKILFWNYYLNKNYPHRTTWNSGKYRYFDNMITAQILKDIVALKTDEAEIKQAEDFLQYFSEMNLLDLSELPEASGALKQ</sequence>
<evidence type="ECO:0000313" key="3">
    <source>
        <dbReference type="Proteomes" id="UP001501734"/>
    </source>
</evidence>
<comment type="caution">
    <text evidence="2">The sequence shown here is derived from an EMBL/GenBank/DDBJ whole genome shotgun (WGS) entry which is preliminary data.</text>
</comment>
<proteinExistence type="predicted"/>
<protein>
    <recommendedName>
        <fullName evidence="4">Malate synthase</fullName>
    </recommendedName>
</protein>
<evidence type="ECO:0000256" key="1">
    <source>
        <dbReference type="SAM" id="Coils"/>
    </source>
</evidence>
<dbReference type="EMBL" id="BAABDL010000149">
    <property type="protein sequence ID" value="GAA4080299.1"/>
    <property type="molecule type" value="Genomic_DNA"/>
</dbReference>
<evidence type="ECO:0008006" key="4">
    <source>
        <dbReference type="Google" id="ProtNLM"/>
    </source>
</evidence>
<organism evidence="2 3">
    <name type="scientific">Amphibacillus indicireducens</name>
    <dbReference type="NCBI Taxonomy" id="1076330"/>
    <lineage>
        <taxon>Bacteria</taxon>
        <taxon>Bacillati</taxon>
        <taxon>Bacillota</taxon>
        <taxon>Bacilli</taxon>
        <taxon>Bacillales</taxon>
        <taxon>Bacillaceae</taxon>
        <taxon>Amphibacillus</taxon>
    </lineage>
</organism>
<accession>A0ABP7W3M7</accession>
<gene>
    <name evidence="2" type="ORF">GCM10022410_25270</name>
</gene>
<name>A0ABP7W3M7_9BACI</name>
<keyword evidence="1" id="KW-0175">Coiled coil</keyword>
<evidence type="ECO:0000313" key="2">
    <source>
        <dbReference type="EMBL" id="GAA4080299.1"/>
    </source>
</evidence>